<dbReference type="Proteomes" id="UP000036503">
    <property type="component" value="Unassembled WGS sequence"/>
</dbReference>
<dbReference type="PANTHER" id="PTHR37815:SF3">
    <property type="entry name" value="UPF0397 PROTEIN SPR0429"/>
    <property type="match status" value="1"/>
</dbReference>
<evidence type="ECO:0000256" key="3">
    <source>
        <dbReference type="SAM" id="Phobius"/>
    </source>
</evidence>
<dbReference type="Pfam" id="PF07155">
    <property type="entry name" value="ECF-ribofla_trS"/>
    <property type="match status" value="1"/>
</dbReference>
<keyword evidence="1 3" id="KW-0812">Transmembrane</keyword>
<dbReference type="InParanoid" id="A0A0J6WTD8"/>
<keyword evidence="2 3" id="KW-1133">Transmembrane helix</keyword>
<feature type="transmembrane region" description="Helical" evidence="3">
    <location>
        <begin position="12"/>
        <end position="33"/>
    </location>
</feature>
<feature type="transmembrane region" description="Helical" evidence="3">
    <location>
        <begin position="79"/>
        <end position="101"/>
    </location>
</feature>
<dbReference type="OrthoDB" id="411368at2"/>
<organism evidence="4 5">
    <name type="scientific">Megasphaera cerevisiae DSM 20462</name>
    <dbReference type="NCBI Taxonomy" id="1122219"/>
    <lineage>
        <taxon>Bacteria</taxon>
        <taxon>Bacillati</taxon>
        <taxon>Bacillota</taxon>
        <taxon>Negativicutes</taxon>
        <taxon>Veillonellales</taxon>
        <taxon>Veillonellaceae</taxon>
        <taxon>Megasphaera</taxon>
    </lineage>
</organism>
<keyword evidence="5" id="KW-1185">Reference proteome</keyword>
<dbReference type="PATRIC" id="fig|1122219.3.peg.695"/>
<dbReference type="InterPro" id="IPR009825">
    <property type="entry name" value="ECF_substrate-spec-like"/>
</dbReference>
<sequence length="176" mass="18751">MNTCRLDGQQPVSAKAICTAAVLAALVFVMTFVPRIPIPLGYAHLGDAVIYLTVLFAGRRESALAASVGSAAADFIGGFPIWIVPTLIIKYIMVEIVFWVIRPDIQQWKLLSGRTFLAFFLSSLWMVCSYTAAGAVLYGSTAAGLTMVPGLVGEGGINMTAAFGAGMLLKGLKFKR</sequence>
<evidence type="ECO:0000313" key="5">
    <source>
        <dbReference type="Proteomes" id="UP000036503"/>
    </source>
</evidence>
<accession>A0A0J6WTD8</accession>
<evidence type="ECO:0000256" key="1">
    <source>
        <dbReference type="ARBA" id="ARBA00022692"/>
    </source>
</evidence>
<protein>
    <submittedName>
        <fullName evidence="4">Membrane protein</fullName>
    </submittedName>
</protein>
<dbReference type="Gene3D" id="1.10.1760.20">
    <property type="match status" value="1"/>
</dbReference>
<dbReference type="EMBL" id="LEKT01000015">
    <property type="protein sequence ID" value="KMO86800.1"/>
    <property type="molecule type" value="Genomic_DNA"/>
</dbReference>
<feature type="transmembrane region" description="Helical" evidence="3">
    <location>
        <begin position="150"/>
        <end position="169"/>
    </location>
</feature>
<feature type="transmembrane region" description="Helical" evidence="3">
    <location>
        <begin position="113"/>
        <end position="138"/>
    </location>
</feature>
<dbReference type="RefSeq" id="WP_048513968.1">
    <property type="nucleotide sequence ID" value="NZ_FUXD01000001.1"/>
</dbReference>
<comment type="caution">
    <text evidence="4">The sequence shown here is derived from an EMBL/GenBank/DDBJ whole genome shotgun (WGS) entry which is preliminary data.</text>
</comment>
<reference evidence="4 5" key="1">
    <citation type="submission" date="2015-06" db="EMBL/GenBank/DDBJ databases">
        <title>Draft genome sequence of beer spoilage bacterium Megasphaera cerevisiae type strain 20462.</title>
        <authorList>
            <person name="Kutumbaka K."/>
            <person name="Pasmowitz J."/>
            <person name="Mategko J."/>
            <person name="Reyes D."/>
            <person name="Friedrich A."/>
            <person name="Han S."/>
            <person name="Martens-Habbena W."/>
            <person name="Neal-McKinney J."/>
            <person name="Janagama H.K."/>
            <person name="Nadala C."/>
            <person name="Samadpour M."/>
        </authorList>
    </citation>
    <scope>NUCLEOTIDE SEQUENCE [LARGE SCALE GENOMIC DNA]</scope>
    <source>
        <strain evidence="4 5">DSM 20462</strain>
    </source>
</reference>
<evidence type="ECO:0000313" key="4">
    <source>
        <dbReference type="EMBL" id="KMO86800.1"/>
    </source>
</evidence>
<keyword evidence="3" id="KW-0472">Membrane</keyword>
<proteinExistence type="predicted"/>
<evidence type="ECO:0000256" key="2">
    <source>
        <dbReference type="ARBA" id="ARBA00022989"/>
    </source>
</evidence>
<dbReference type="AlphaFoldDB" id="A0A0J6WTD8"/>
<dbReference type="PANTHER" id="PTHR37815">
    <property type="entry name" value="UPF0397 PROTEIN BC_2624-RELATED"/>
    <property type="match status" value="1"/>
</dbReference>
<name>A0A0J6WTD8_9FIRM</name>
<dbReference type="STRING" id="39029.BSR42_02450"/>
<dbReference type="GO" id="GO:0016020">
    <property type="term" value="C:membrane"/>
    <property type="evidence" value="ECO:0007669"/>
    <property type="project" value="InterPro"/>
</dbReference>
<gene>
    <name evidence="4" type="ORF">AB840_06205</name>
</gene>